<reference evidence="9" key="1">
    <citation type="submission" date="2020-01" db="EMBL/GenBank/DDBJ databases">
        <authorList>
            <consortium name="DOE Joint Genome Institute"/>
            <person name="Haridas S."/>
            <person name="Albert R."/>
            <person name="Binder M."/>
            <person name="Bloem J."/>
            <person name="Labutti K."/>
            <person name="Salamov A."/>
            <person name="Andreopoulos B."/>
            <person name="Baker S.E."/>
            <person name="Barry K."/>
            <person name="Bills G."/>
            <person name="Bluhm B.H."/>
            <person name="Cannon C."/>
            <person name="Castanera R."/>
            <person name="Culley D.E."/>
            <person name="Daum C."/>
            <person name="Ezra D."/>
            <person name="Gonzalez J.B."/>
            <person name="Henrissat B."/>
            <person name="Kuo A."/>
            <person name="Liang C."/>
            <person name="Lipzen A."/>
            <person name="Lutzoni F."/>
            <person name="Magnuson J."/>
            <person name="Mondo S."/>
            <person name="Nolan M."/>
            <person name="Ohm R."/>
            <person name="Pangilinan J."/>
            <person name="Park H.-J."/>
            <person name="Ramirez L."/>
            <person name="Alfaro M."/>
            <person name="Sun H."/>
            <person name="Tritt A."/>
            <person name="Yoshinaga Y."/>
            <person name="Zwiers L.-H."/>
            <person name="Turgeon B.G."/>
            <person name="Goodwin S.B."/>
            <person name="Spatafora J.W."/>
            <person name="Crous P.W."/>
            <person name="Grigoriev I.V."/>
        </authorList>
    </citation>
    <scope>NUCLEOTIDE SEQUENCE</scope>
    <source>
        <strain evidence="9">CBS 342.82</strain>
    </source>
</reference>
<keyword evidence="3" id="KW-0809">Transit peptide</keyword>
<dbReference type="InterPro" id="IPR019368">
    <property type="entry name" value="Ribosomal_mS29"/>
</dbReference>
<evidence type="ECO:0000256" key="3">
    <source>
        <dbReference type="ARBA" id="ARBA00022946"/>
    </source>
</evidence>
<evidence type="ECO:0000256" key="7">
    <source>
        <dbReference type="ARBA" id="ARBA00035140"/>
    </source>
</evidence>
<dbReference type="Proteomes" id="UP000504637">
    <property type="component" value="Unplaced"/>
</dbReference>
<evidence type="ECO:0000313" key="8">
    <source>
        <dbReference type="Proteomes" id="UP000504637"/>
    </source>
</evidence>
<dbReference type="GeneID" id="54364152"/>
<reference evidence="9" key="2">
    <citation type="submission" date="2020-04" db="EMBL/GenBank/DDBJ databases">
        <authorList>
            <consortium name="NCBI Genome Project"/>
        </authorList>
    </citation>
    <scope>NUCLEOTIDE SEQUENCE</scope>
    <source>
        <strain evidence="9">CBS 342.82</strain>
    </source>
</reference>
<evidence type="ECO:0000256" key="2">
    <source>
        <dbReference type="ARBA" id="ARBA00009863"/>
    </source>
</evidence>
<dbReference type="RefSeq" id="XP_033461227.1">
    <property type="nucleotide sequence ID" value="XM_033606352.1"/>
</dbReference>
<keyword evidence="5" id="KW-0496">Mitochondrion</keyword>
<dbReference type="PANTHER" id="PTHR12810">
    <property type="entry name" value="MITOCHONDRIAL 28S RIBOSOMAL PROTEIN S29"/>
    <property type="match status" value="1"/>
</dbReference>
<protein>
    <recommendedName>
        <fullName evidence="7">Small ribosomal subunit protein mS29</fullName>
    </recommendedName>
</protein>
<keyword evidence="4" id="KW-0689">Ribosomal protein</keyword>
<keyword evidence="6" id="KW-0687">Ribonucleoprotein</keyword>
<comment type="similarity">
    <text evidence="2">Belongs to the mitochondrion-specific ribosomal protein mS29 family.</text>
</comment>
<evidence type="ECO:0000256" key="1">
    <source>
        <dbReference type="ARBA" id="ARBA00004173"/>
    </source>
</evidence>
<dbReference type="AlphaFoldDB" id="A0A6J3M807"/>
<comment type="subcellular location">
    <subcellularLocation>
        <location evidence="1">Mitochondrion</location>
    </subcellularLocation>
</comment>
<organism evidence="9">
    <name type="scientific">Dissoconium aciculare CBS 342.82</name>
    <dbReference type="NCBI Taxonomy" id="1314786"/>
    <lineage>
        <taxon>Eukaryota</taxon>
        <taxon>Fungi</taxon>
        <taxon>Dikarya</taxon>
        <taxon>Ascomycota</taxon>
        <taxon>Pezizomycotina</taxon>
        <taxon>Dothideomycetes</taxon>
        <taxon>Dothideomycetidae</taxon>
        <taxon>Mycosphaerellales</taxon>
        <taxon>Dissoconiaceae</taxon>
        <taxon>Dissoconium</taxon>
    </lineage>
</organism>
<gene>
    <name evidence="9" type="ORF">K489DRAFT_387745</name>
</gene>
<dbReference type="GO" id="GO:0003735">
    <property type="term" value="F:structural constituent of ribosome"/>
    <property type="evidence" value="ECO:0007669"/>
    <property type="project" value="TreeGrafter"/>
</dbReference>
<dbReference type="Pfam" id="PF10236">
    <property type="entry name" value="DAP3"/>
    <property type="match status" value="1"/>
</dbReference>
<evidence type="ECO:0000256" key="6">
    <source>
        <dbReference type="ARBA" id="ARBA00023274"/>
    </source>
</evidence>
<keyword evidence="8" id="KW-1185">Reference proteome</keyword>
<evidence type="ECO:0000256" key="5">
    <source>
        <dbReference type="ARBA" id="ARBA00023128"/>
    </source>
</evidence>
<dbReference type="GO" id="GO:0005763">
    <property type="term" value="C:mitochondrial small ribosomal subunit"/>
    <property type="evidence" value="ECO:0007669"/>
    <property type="project" value="TreeGrafter"/>
</dbReference>
<dbReference type="OrthoDB" id="274828at2759"/>
<name>A0A6J3M807_9PEZI</name>
<proteinExistence type="inferred from homology"/>
<evidence type="ECO:0000313" key="9">
    <source>
        <dbReference type="RefSeq" id="XP_033461227.1"/>
    </source>
</evidence>
<evidence type="ECO:0000256" key="4">
    <source>
        <dbReference type="ARBA" id="ARBA00022980"/>
    </source>
</evidence>
<dbReference type="PANTHER" id="PTHR12810:SF0">
    <property type="entry name" value="SMALL RIBOSOMAL SUBUNIT PROTEIN MS29"/>
    <property type="match status" value="1"/>
</dbReference>
<reference evidence="9" key="3">
    <citation type="submission" date="2025-08" db="UniProtKB">
        <authorList>
            <consortium name="RefSeq"/>
        </authorList>
    </citation>
    <scope>IDENTIFICATION</scope>
    <source>
        <strain evidence="9">CBS 342.82</strain>
    </source>
</reference>
<accession>A0A6J3M807</accession>
<sequence length="442" mass="49012">MDAERAARILLRSSGLRRKTLRLSQNVRAAGGGKPPEPGERKAMRKKLSLTNVNAIEIKDLKDLTPDNASQDRLAPLHARMMGLQQATVDSLRALEAFRHTQAWSFFRRPATLVRKDTLLMAGKIERLDARVGESEQAPQTARSIITGAKGTGKSVLQLQAMAMALQRGWIVVHIPDGNEITIGHTAYEPISTPDGVVYIQPQATAKLLSNVLNANRQLLMKLRVSQQHKLAVPLKENMTLAELVQLGAAQADLAWPVWKAFWTELSTPTDPKSGVERPKVLFTMDGIDHAMRESSYLDRLARPIHAHRLALIKHFTSLLSGEVKLPNGGMIIGATSGSNRPQVPTFDICLAKDEARRKLSSTGLWSPFIAHDKLVQQVMRTVDVWYLDGIDRPEARGIIDYYAQSGMLRDTVTDNLVSEKWAIAGRGIIGEIERATIRMRV</sequence>